<evidence type="ECO:0000259" key="6">
    <source>
        <dbReference type="PROSITE" id="PS50110"/>
    </source>
</evidence>
<dbReference type="GO" id="GO:0043565">
    <property type="term" value="F:sequence-specific DNA binding"/>
    <property type="evidence" value="ECO:0007669"/>
    <property type="project" value="InterPro"/>
</dbReference>
<dbReference type="PROSITE" id="PS01124">
    <property type="entry name" value="HTH_ARAC_FAMILY_2"/>
    <property type="match status" value="1"/>
</dbReference>
<feature type="domain" description="HTH araC/xylS-type" evidence="5">
    <location>
        <begin position="156"/>
        <end position="257"/>
    </location>
</feature>
<dbReference type="Gene3D" id="1.10.10.60">
    <property type="entry name" value="Homeodomain-like"/>
    <property type="match status" value="1"/>
</dbReference>
<name>A0A317CGW2_9GAMM</name>
<keyword evidence="8" id="KW-1185">Reference proteome</keyword>
<dbReference type="PROSITE" id="PS50110">
    <property type="entry name" value="RESPONSE_REGULATORY"/>
    <property type="match status" value="1"/>
</dbReference>
<proteinExistence type="predicted"/>
<keyword evidence="2" id="KW-0238">DNA-binding</keyword>
<evidence type="ECO:0000256" key="3">
    <source>
        <dbReference type="ARBA" id="ARBA00023163"/>
    </source>
</evidence>
<dbReference type="EMBL" id="QGKL01000033">
    <property type="protein sequence ID" value="PWQ95540.1"/>
    <property type="molecule type" value="Genomic_DNA"/>
</dbReference>
<dbReference type="AlphaFoldDB" id="A0A317CGW2"/>
<dbReference type="Gene3D" id="3.40.50.2300">
    <property type="match status" value="1"/>
</dbReference>
<dbReference type="SUPFAM" id="SSF52172">
    <property type="entry name" value="CheY-like"/>
    <property type="match status" value="1"/>
</dbReference>
<organism evidence="7 8">
    <name type="scientific">Leucothrix arctica</name>
    <dbReference type="NCBI Taxonomy" id="1481894"/>
    <lineage>
        <taxon>Bacteria</taxon>
        <taxon>Pseudomonadati</taxon>
        <taxon>Pseudomonadota</taxon>
        <taxon>Gammaproteobacteria</taxon>
        <taxon>Thiotrichales</taxon>
        <taxon>Thiotrichaceae</taxon>
        <taxon>Leucothrix</taxon>
    </lineage>
</organism>
<evidence type="ECO:0000313" key="7">
    <source>
        <dbReference type="EMBL" id="PWQ95540.1"/>
    </source>
</evidence>
<dbReference type="Proteomes" id="UP000245506">
    <property type="component" value="Unassembled WGS sequence"/>
</dbReference>
<evidence type="ECO:0000256" key="4">
    <source>
        <dbReference type="PROSITE-ProRule" id="PRU00169"/>
    </source>
</evidence>
<keyword evidence="1" id="KW-0805">Transcription regulation</keyword>
<keyword evidence="4" id="KW-0597">Phosphoprotein</keyword>
<dbReference type="SMART" id="SM00448">
    <property type="entry name" value="REC"/>
    <property type="match status" value="1"/>
</dbReference>
<dbReference type="InterPro" id="IPR018060">
    <property type="entry name" value="HTH_AraC"/>
</dbReference>
<evidence type="ECO:0000259" key="5">
    <source>
        <dbReference type="PROSITE" id="PS01124"/>
    </source>
</evidence>
<dbReference type="InterPro" id="IPR001789">
    <property type="entry name" value="Sig_transdc_resp-reg_receiver"/>
</dbReference>
<feature type="domain" description="Response regulatory" evidence="6">
    <location>
        <begin position="8"/>
        <end position="123"/>
    </location>
</feature>
<keyword evidence="3" id="KW-0804">Transcription</keyword>
<dbReference type="Pfam" id="PF12833">
    <property type="entry name" value="HTH_18"/>
    <property type="match status" value="1"/>
</dbReference>
<evidence type="ECO:0000256" key="2">
    <source>
        <dbReference type="ARBA" id="ARBA00023125"/>
    </source>
</evidence>
<evidence type="ECO:0000256" key="1">
    <source>
        <dbReference type="ARBA" id="ARBA00023015"/>
    </source>
</evidence>
<dbReference type="SUPFAM" id="SSF46689">
    <property type="entry name" value="Homeodomain-like"/>
    <property type="match status" value="1"/>
</dbReference>
<dbReference type="PANTHER" id="PTHR43280">
    <property type="entry name" value="ARAC-FAMILY TRANSCRIPTIONAL REGULATOR"/>
    <property type="match status" value="1"/>
</dbReference>
<dbReference type="GO" id="GO:0000160">
    <property type="term" value="P:phosphorelay signal transduction system"/>
    <property type="evidence" value="ECO:0007669"/>
    <property type="project" value="InterPro"/>
</dbReference>
<feature type="modified residue" description="4-aspartylphosphate" evidence="4">
    <location>
        <position position="58"/>
    </location>
</feature>
<evidence type="ECO:0000313" key="8">
    <source>
        <dbReference type="Proteomes" id="UP000245506"/>
    </source>
</evidence>
<dbReference type="SMART" id="SM00342">
    <property type="entry name" value="HTH_ARAC"/>
    <property type="match status" value="1"/>
</dbReference>
<reference evidence="7 8" key="1">
    <citation type="submission" date="2018-05" db="EMBL/GenBank/DDBJ databases">
        <title>Leucothrix arctica sp. nov., isolated from Arctic seawater.</title>
        <authorList>
            <person name="Choi A."/>
            <person name="Baek K."/>
        </authorList>
    </citation>
    <scope>NUCLEOTIDE SEQUENCE [LARGE SCALE GENOMIC DNA]</scope>
    <source>
        <strain evidence="7 8">IMCC9719</strain>
    </source>
</reference>
<gene>
    <name evidence="7" type="ORF">DKT75_12210</name>
</gene>
<comment type="caution">
    <text evidence="7">The sequence shown here is derived from an EMBL/GenBank/DDBJ whole genome shotgun (WGS) entry which is preliminary data.</text>
</comment>
<dbReference type="RefSeq" id="WP_109823719.1">
    <property type="nucleotide sequence ID" value="NZ_QGKL01000033.1"/>
</dbReference>
<dbReference type="Pfam" id="PF00072">
    <property type="entry name" value="Response_reg"/>
    <property type="match status" value="1"/>
</dbReference>
<accession>A0A317CGW2</accession>
<evidence type="ECO:0008006" key="9">
    <source>
        <dbReference type="Google" id="ProtNLM"/>
    </source>
</evidence>
<protein>
    <recommendedName>
        <fullName evidence="9">DNA-binding response regulator</fullName>
    </recommendedName>
</protein>
<dbReference type="InterPro" id="IPR009057">
    <property type="entry name" value="Homeodomain-like_sf"/>
</dbReference>
<dbReference type="InterPro" id="IPR011006">
    <property type="entry name" value="CheY-like_superfamily"/>
</dbReference>
<sequence length="258" mass="29082">MVFDAQGCFIIVDSDLMSTNRLLALFSDDFQCYTASTAKAGLALSRQLSDRKTLIICDVDLPDMSGLDVCFTIKNEDPQTFFILLAADNDQESRMEGLLVRADNYIDKSVSDEELKLLVSNIYSTLSHTQLEQRDDANRTEITDEIFCALETEVRTLIEDFYQLSLEQRLVKACSSKFVAEHLGRSHRTFQREIKAETGYSFKQLQLIVRLESAQGLLAEGYNVTQVADLLSFSSPAHLSRAFKDEFGIVPSKYRALA</sequence>
<dbReference type="PANTHER" id="PTHR43280:SF2">
    <property type="entry name" value="HTH-TYPE TRANSCRIPTIONAL REGULATOR EXSA"/>
    <property type="match status" value="1"/>
</dbReference>
<dbReference type="GO" id="GO:0003700">
    <property type="term" value="F:DNA-binding transcription factor activity"/>
    <property type="evidence" value="ECO:0007669"/>
    <property type="project" value="InterPro"/>
</dbReference>